<keyword evidence="3" id="KW-1185">Reference proteome</keyword>
<accession>A0A7J6XI40</accession>
<reference evidence="2 3" key="1">
    <citation type="submission" date="2020-06" db="EMBL/GenBank/DDBJ databases">
        <title>Transcriptomic and genomic resources for Thalictrum thalictroides and T. hernandezii: Facilitating candidate gene discovery in an emerging model plant lineage.</title>
        <authorList>
            <person name="Arias T."/>
            <person name="Riano-Pachon D.M."/>
            <person name="Di Stilio V.S."/>
        </authorList>
    </citation>
    <scope>NUCLEOTIDE SEQUENCE [LARGE SCALE GENOMIC DNA]</scope>
    <source>
        <strain evidence="3">cv. WT478/WT964</strain>
        <tissue evidence="2">Leaves</tissue>
    </source>
</reference>
<organism evidence="2 3">
    <name type="scientific">Thalictrum thalictroides</name>
    <name type="common">Rue-anemone</name>
    <name type="synonym">Anemone thalictroides</name>
    <dbReference type="NCBI Taxonomy" id="46969"/>
    <lineage>
        <taxon>Eukaryota</taxon>
        <taxon>Viridiplantae</taxon>
        <taxon>Streptophyta</taxon>
        <taxon>Embryophyta</taxon>
        <taxon>Tracheophyta</taxon>
        <taxon>Spermatophyta</taxon>
        <taxon>Magnoliopsida</taxon>
        <taxon>Ranunculales</taxon>
        <taxon>Ranunculaceae</taxon>
        <taxon>Thalictroideae</taxon>
        <taxon>Thalictrum</taxon>
    </lineage>
</organism>
<gene>
    <name evidence="2" type="ORF">FRX31_001963</name>
</gene>
<dbReference type="Proteomes" id="UP000554482">
    <property type="component" value="Unassembled WGS sequence"/>
</dbReference>
<evidence type="ECO:0000256" key="1">
    <source>
        <dbReference type="SAM" id="SignalP"/>
    </source>
</evidence>
<name>A0A7J6XI40_THATH</name>
<feature type="chain" id="PRO_5029798440" evidence="1">
    <location>
        <begin position="18"/>
        <end position="125"/>
    </location>
</feature>
<sequence length="125" mass="13824">MWKLLFAFLSIEATAEASALSMYSISGLLSESQVDIVSSKETEHAPDWLREISMLQDPRRGVTVGASLVHIGRLLSFLETGVPDFIAEDAGTEFCRNDVLLVQAESPLVHLCHQRNTSTDLNFDD</sequence>
<dbReference type="AlphaFoldDB" id="A0A7J6XI40"/>
<evidence type="ECO:0000313" key="3">
    <source>
        <dbReference type="Proteomes" id="UP000554482"/>
    </source>
</evidence>
<protein>
    <submittedName>
        <fullName evidence="2">Uncharacterized protein</fullName>
    </submittedName>
</protein>
<evidence type="ECO:0000313" key="2">
    <source>
        <dbReference type="EMBL" id="KAF5208450.1"/>
    </source>
</evidence>
<proteinExistence type="predicted"/>
<comment type="caution">
    <text evidence="2">The sequence shown here is derived from an EMBL/GenBank/DDBJ whole genome shotgun (WGS) entry which is preliminary data.</text>
</comment>
<keyword evidence="1" id="KW-0732">Signal</keyword>
<dbReference type="EMBL" id="JABWDY010000029">
    <property type="protein sequence ID" value="KAF5208450.1"/>
    <property type="molecule type" value="Genomic_DNA"/>
</dbReference>
<feature type="signal peptide" evidence="1">
    <location>
        <begin position="1"/>
        <end position="17"/>
    </location>
</feature>